<keyword evidence="9" id="KW-1185">Reference proteome</keyword>
<evidence type="ECO:0000256" key="2">
    <source>
        <dbReference type="ARBA" id="ARBA00013164"/>
    </source>
</evidence>
<dbReference type="PANTHER" id="PTHR43740:SF2">
    <property type="entry name" value="LEUCINE--TRNA LIGASE, MITOCHONDRIAL"/>
    <property type="match status" value="1"/>
</dbReference>
<dbReference type="GO" id="GO:0004823">
    <property type="term" value="F:leucine-tRNA ligase activity"/>
    <property type="evidence" value="ECO:0007669"/>
    <property type="project" value="UniProtKB-EC"/>
</dbReference>
<comment type="similarity">
    <text evidence="1">Belongs to the class-I aminoacyl-tRNA synthetase family.</text>
</comment>
<gene>
    <name evidence="8" type="ORF">MTR67_009698</name>
</gene>
<dbReference type="InterPro" id="IPR014729">
    <property type="entry name" value="Rossmann-like_a/b/a_fold"/>
</dbReference>
<keyword evidence="3" id="KW-0436">Ligase</keyword>
<dbReference type="InterPro" id="IPR002302">
    <property type="entry name" value="Leu-tRNA-ligase"/>
</dbReference>
<proteinExistence type="inferred from homology"/>
<protein>
    <recommendedName>
        <fullName evidence="2">leucine--tRNA ligase</fullName>
        <ecNumber evidence="2">6.1.1.4</ecNumber>
    </recommendedName>
</protein>
<dbReference type="GO" id="GO:0005524">
    <property type="term" value="F:ATP binding"/>
    <property type="evidence" value="ECO:0007669"/>
    <property type="project" value="UniProtKB-KW"/>
</dbReference>
<name>A0AAF0THN0_SOLVR</name>
<evidence type="ECO:0000256" key="7">
    <source>
        <dbReference type="ARBA" id="ARBA00023146"/>
    </source>
</evidence>
<sequence length="153" mass="18090">MPIPLHTSTHLHHLPPHLLPRPPILRPALILPAYHSPILRRQSFNHERFGVSNCTKSSNKNTVTLLVKAIDAQKTNEQHEKVKRAYPFHEIEPKWQHYWEENKTFRTPDEIDTSKPKFYVLDMFPYPRYGLFSSHSFNFKLLCAKDGLWSIFF</sequence>
<dbReference type="AlphaFoldDB" id="A0AAF0THN0"/>
<evidence type="ECO:0000256" key="5">
    <source>
        <dbReference type="ARBA" id="ARBA00022840"/>
    </source>
</evidence>
<evidence type="ECO:0000313" key="9">
    <source>
        <dbReference type="Proteomes" id="UP001234989"/>
    </source>
</evidence>
<accession>A0AAF0THN0</accession>
<dbReference type="PANTHER" id="PTHR43740">
    <property type="entry name" value="LEUCYL-TRNA SYNTHETASE"/>
    <property type="match status" value="1"/>
</dbReference>
<dbReference type="GO" id="GO:0005829">
    <property type="term" value="C:cytosol"/>
    <property type="evidence" value="ECO:0007669"/>
    <property type="project" value="TreeGrafter"/>
</dbReference>
<organism evidence="8 9">
    <name type="scientific">Solanum verrucosum</name>
    <dbReference type="NCBI Taxonomy" id="315347"/>
    <lineage>
        <taxon>Eukaryota</taxon>
        <taxon>Viridiplantae</taxon>
        <taxon>Streptophyta</taxon>
        <taxon>Embryophyta</taxon>
        <taxon>Tracheophyta</taxon>
        <taxon>Spermatophyta</taxon>
        <taxon>Magnoliopsida</taxon>
        <taxon>eudicotyledons</taxon>
        <taxon>Gunneridae</taxon>
        <taxon>Pentapetalae</taxon>
        <taxon>asterids</taxon>
        <taxon>lamiids</taxon>
        <taxon>Solanales</taxon>
        <taxon>Solanaceae</taxon>
        <taxon>Solanoideae</taxon>
        <taxon>Solaneae</taxon>
        <taxon>Solanum</taxon>
    </lineage>
</organism>
<dbReference type="Gene3D" id="3.40.50.620">
    <property type="entry name" value="HUPs"/>
    <property type="match status" value="1"/>
</dbReference>
<dbReference type="Proteomes" id="UP001234989">
    <property type="component" value="Chromosome 2"/>
</dbReference>
<evidence type="ECO:0000256" key="1">
    <source>
        <dbReference type="ARBA" id="ARBA00005594"/>
    </source>
</evidence>
<reference evidence="8" key="1">
    <citation type="submission" date="2023-08" db="EMBL/GenBank/DDBJ databases">
        <title>A de novo genome assembly of Solanum verrucosum Schlechtendal, a Mexican diploid species geographically isolated from the other diploid A-genome species in potato relatives.</title>
        <authorList>
            <person name="Hosaka K."/>
        </authorList>
    </citation>
    <scope>NUCLEOTIDE SEQUENCE</scope>
    <source>
        <tissue evidence="8">Young leaves</tissue>
    </source>
</reference>
<keyword evidence="7" id="KW-0030">Aminoacyl-tRNA synthetase</keyword>
<dbReference type="EMBL" id="CP133613">
    <property type="protein sequence ID" value="WMV16313.1"/>
    <property type="molecule type" value="Genomic_DNA"/>
</dbReference>
<keyword evidence="5" id="KW-0067">ATP-binding</keyword>
<dbReference type="SUPFAM" id="SSF52374">
    <property type="entry name" value="Nucleotidylyl transferase"/>
    <property type="match status" value="1"/>
</dbReference>
<evidence type="ECO:0000256" key="4">
    <source>
        <dbReference type="ARBA" id="ARBA00022741"/>
    </source>
</evidence>
<evidence type="ECO:0000256" key="3">
    <source>
        <dbReference type="ARBA" id="ARBA00022598"/>
    </source>
</evidence>
<evidence type="ECO:0000313" key="8">
    <source>
        <dbReference type="EMBL" id="WMV16313.1"/>
    </source>
</evidence>
<keyword evidence="4" id="KW-0547">Nucleotide-binding</keyword>
<dbReference type="GO" id="GO:0006429">
    <property type="term" value="P:leucyl-tRNA aminoacylation"/>
    <property type="evidence" value="ECO:0007669"/>
    <property type="project" value="InterPro"/>
</dbReference>
<keyword evidence="6" id="KW-0648">Protein biosynthesis</keyword>
<evidence type="ECO:0000256" key="6">
    <source>
        <dbReference type="ARBA" id="ARBA00022917"/>
    </source>
</evidence>
<dbReference type="EC" id="6.1.1.4" evidence="2"/>